<comment type="caution">
    <text evidence="10">The sequence shown here is derived from an EMBL/GenBank/DDBJ whole genome shotgun (WGS) entry which is preliminary data.</text>
</comment>
<name>A0ABW4L044_9BURK</name>
<dbReference type="PANTHER" id="PTHR33653:SF1">
    <property type="entry name" value="RIBONUCLEASE VAPC2"/>
    <property type="match status" value="1"/>
</dbReference>
<comment type="cofactor">
    <cofactor evidence="1 8">
        <name>Mg(2+)</name>
        <dbReference type="ChEBI" id="CHEBI:18420"/>
    </cofactor>
</comment>
<dbReference type="SUPFAM" id="SSF88723">
    <property type="entry name" value="PIN domain-like"/>
    <property type="match status" value="1"/>
</dbReference>
<feature type="binding site" evidence="8">
    <location>
        <position position="3"/>
    </location>
    <ligand>
        <name>Mg(2+)</name>
        <dbReference type="ChEBI" id="CHEBI:18420"/>
    </ligand>
</feature>
<accession>A0ABW4L044</accession>
<gene>
    <name evidence="8" type="primary">vapC</name>
    <name evidence="10" type="ORF">ACFSF0_19625</name>
</gene>
<dbReference type="EC" id="3.1.-.-" evidence="8"/>
<keyword evidence="3 8" id="KW-0540">Nuclease</keyword>
<evidence type="ECO:0000256" key="2">
    <source>
        <dbReference type="ARBA" id="ARBA00022649"/>
    </source>
</evidence>
<organism evidence="10 11">
    <name type="scientific">Ottowia flava</name>
    <dbReference type="NCBI Taxonomy" id="2675430"/>
    <lineage>
        <taxon>Bacteria</taxon>
        <taxon>Pseudomonadati</taxon>
        <taxon>Pseudomonadota</taxon>
        <taxon>Betaproteobacteria</taxon>
        <taxon>Burkholderiales</taxon>
        <taxon>Comamonadaceae</taxon>
        <taxon>Ottowia</taxon>
    </lineage>
</organism>
<dbReference type="Gene3D" id="3.40.50.1010">
    <property type="entry name" value="5'-nuclease"/>
    <property type="match status" value="1"/>
</dbReference>
<evidence type="ECO:0000256" key="6">
    <source>
        <dbReference type="ARBA" id="ARBA00022842"/>
    </source>
</evidence>
<keyword evidence="2 8" id="KW-1277">Toxin-antitoxin system</keyword>
<sequence length="132" mass="14178">MLDTNVTSAALRGDLVIKDRLTDLPPGGWCISAVTAAEHLYGLAKKPAAARLAELVHAFLEVAVVKPWDRTAASELGHLRAYLARDGQMIGAYDGLIAAHALSLNLTLVTANVREFSRVAGLRIENWYAAQA</sequence>
<evidence type="ECO:0000313" key="10">
    <source>
        <dbReference type="EMBL" id="MFD1712812.1"/>
    </source>
</evidence>
<dbReference type="PANTHER" id="PTHR33653">
    <property type="entry name" value="RIBONUCLEASE VAPC2"/>
    <property type="match status" value="1"/>
</dbReference>
<keyword evidence="11" id="KW-1185">Reference proteome</keyword>
<keyword evidence="5 8" id="KW-0378">Hydrolase</keyword>
<evidence type="ECO:0000313" key="11">
    <source>
        <dbReference type="Proteomes" id="UP001597304"/>
    </source>
</evidence>
<evidence type="ECO:0000256" key="5">
    <source>
        <dbReference type="ARBA" id="ARBA00022801"/>
    </source>
</evidence>
<dbReference type="InterPro" id="IPR002716">
    <property type="entry name" value="PIN_dom"/>
</dbReference>
<dbReference type="CDD" id="cd09881">
    <property type="entry name" value="PIN_VapC4-5_FitB-like"/>
    <property type="match status" value="1"/>
</dbReference>
<evidence type="ECO:0000256" key="3">
    <source>
        <dbReference type="ARBA" id="ARBA00022722"/>
    </source>
</evidence>
<dbReference type="Proteomes" id="UP001597304">
    <property type="component" value="Unassembled WGS sequence"/>
</dbReference>
<feature type="domain" description="PIN" evidence="9">
    <location>
        <begin position="1"/>
        <end position="121"/>
    </location>
</feature>
<dbReference type="InterPro" id="IPR022907">
    <property type="entry name" value="VapC_family"/>
</dbReference>
<reference evidence="11" key="1">
    <citation type="journal article" date="2019" name="Int. J. Syst. Evol. Microbiol.">
        <title>The Global Catalogue of Microorganisms (GCM) 10K type strain sequencing project: providing services to taxonomists for standard genome sequencing and annotation.</title>
        <authorList>
            <consortium name="The Broad Institute Genomics Platform"/>
            <consortium name="The Broad Institute Genome Sequencing Center for Infectious Disease"/>
            <person name="Wu L."/>
            <person name="Ma J."/>
        </authorList>
    </citation>
    <scope>NUCLEOTIDE SEQUENCE [LARGE SCALE GENOMIC DNA]</scope>
    <source>
        <strain evidence="11">LMG 29247</strain>
    </source>
</reference>
<keyword evidence="6 8" id="KW-0460">Magnesium</keyword>
<dbReference type="HAMAP" id="MF_00265">
    <property type="entry name" value="VapC_Nob1"/>
    <property type="match status" value="1"/>
</dbReference>
<comment type="similarity">
    <text evidence="7 8">Belongs to the PINc/VapC protein family.</text>
</comment>
<comment type="function">
    <text evidence="8">Toxic component of a toxin-antitoxin (TA) system. An RNase.</text>
</comment>
<keyword evidence="4 8" id="KW-0479">Metal-binding</keyword>
<evidence type="ECO:0000256" key="8">
    <source>
        <dbReference type="HAMAP-Rule" id="MF_00265"/>
    </source>
</evidence>
<keyword evidence="8" id="KW-0800">Toxin</keyword>
<dbReference type="InterPro" id="IPR029060">
    <property type="entry name" value="PIN-like_dom_sf"/>
</dbReference>
<evidence type="ECO:0000256" key="1">
    <source>
        <dbReference type="ARBA" id="ARBA00001946"/>
    </source>
</evidence>
<dbReference type="Pfam" id="PF01850">
    <property type="entry name" value="PIN"/>
    <property type="match status" value="1"/>
</dbReference>
<proteinExistence type="inferred from homology"/>
<protein>
    <recommendedName>
        <fullName evidence="8">Ribonuclease VapC</fullName>
        <shortName evidence="8">RNase VapC</shortName>
        <ecNumber evidence="8">3.1.-.-</ecNumber>
    </recommendedName>
    <alternativeName>
        <fullName evidence="8">Toxin VapC</fullName>
    </alternativeName>
</protein>
<dbReference type="InterPro" id="IPR050556">
    <property type="entry name" value="Type_II_TA_system_RNase"/>
</dbReference>
<evidence type="ECO:0000256" key="4">
    <source>
        <dbReference type="ARBA" id="ARBA00022723"/>
    </source>
</evidence>
<feature type="binding site" evidence="8">
    <location>
        <position position="94"/>
    </location>
    <ligand>
        <name>Mg(2+)</name>
        <dbReference type="ChEBI" id="CHEBI:18420"/>
    </ligand>
</feature>
<evidence type="ECO:0000259" key="9">
    <source>
        <dbReference type="Pfam" id="PF01850"/>
    </source>
</evidence>
<evidence type="ECO:0000256" key="7">
    <source>
        <dbReference type="ARBA" id="ARBA00038093"/>
    </source>
</evidence>
<dbReference type="EMBL" id="JBHUEJ010000049">
    <property type="protein sequence ID" value="MFD1712812.1"/>
    <property type="molecule type" value="Genomic_DNA"/>
</dbReference>